<dbReference type="InterPro" id="IPR015919">
    <property type="entry name" value="Cadherin-like_sf"/>
</dbReference>
<feature type="compositionally biased region" description="Low complexity" evidence="8">
    <location>
        <begin position="143"/>
        <end position="154"/>
    </location>
</feature>
<keyword evidence="11" id="KW-1185">Reference proteome</keyword>
<dbReference type="CDD" id="cd11304">
    <property type="entry name" value="Cadherin_repeat"/>
    <property type="match status" value="2"/>
</dbReference>
<keyword evidence="4 7" id="KW-0106">Calcium</keyword>
<dbReference type="InterPro" id="IPR020894">
    <property type="entry name" value="Cadherin_CS"/>
</dbReference>
<evidence type="ECO:0000313" key="11">
    <source>
        <dbReference type="Proteomes" id="UP001054945"/>
    </source>
</evidence>
<evidence type="ECO:0000256" key="7">
    <source>
        <dbReference type="PROSITE-ProRule" id="PRU00043"/>
    </source>
</evidence>
<proteinExistence type="predicted"/>
<reference evidence="10 11" key="1">
    <citation type="submission" date="2021-06" db="EMBL/GenBank/DDBJ databases">
        <title>Caerostris extrusa draft genome.</title>
        <authorList>
            <person name="Kono N."/>
            <person name="Arakawa K."/>
        </authorList>
    </citation>
    <scope>NUCLEOTIDE SEQUENCE [LARGE SCALE GENOMIC DNA]</scope>
</reference>
<sequence length="325" mass="36910">MGLRFGVAHLEHPPHSPFPISALLGALVSVLFDCRTPRCHRNSRVRQLPSILEHSDPRYICHCLATDADKGIHGGNRWTRNRMKSADKGYFRVHLRQKANEFEIGVADPSRDLAAGSYALVLQATDRGTPPKTTSKTVHLKVSGSNSSHSQNSISTTEVLDYETMRREYILRVRASDWGSPYRRQAEMTVHVQLRDVNDHRPLFERVDCMGQVLDTVPLDTPIVTLSALDFDAGSTVRYLMVPADDDPCFGLNEDKENKYSEKRDEQEYISPFFEKDYANVLECIYNVQFPEMMEDTILFFKVVEFFAALFTDPCHFVPTAAGDF</sequence>
<evidence type="ECO:0000256" key="6">
    <source>
        <dbReference type="ARBA" id="ARBA00023136"/>
    </source>
</evidence>
<dbReference type="PANTHER" id="PTHR24026">
    <property type="entry name" value="FAT ATYPICAL CADHERIN-RELATED"/>
    <property type="match status" value="1"/>
</dbReference>
<dbReference type="Gene3D" id="2.60.40.60">
    <property type="entry name" value="Cadherins"/>
    <property type="match status" value="3"/>
</dbReference>
<dbReference type="GO" id="GO:0005886">
    <property type="term" value="C:plasma membrane"/>
    <property type="evidence" value="ECO:0007669"/>
    <property type="project" value="InterPro"/>
</dbReference>
<dbReference type="SMART" id="SM00112">
    <property type="entry name" value="CA"/>
    <property type="match status" value="1"/>
</dbReference>
<dbReference type="PROSITE" id="PS50268">
    <property type="entry name" value="CADHERIN_2"/>
    <property type="match status" value="1"/>
</dbReference>
<dbReference type="Proteomes" id="UP001054945">
    <property type="component" value="Unassembled WGS sequence"/>
</dbReference>
<evidence type="ECO:0000313" key="10">
    <source>
        <dbReference type="EMBL" id="GIY88039.1"/>
    </source>
</evidence>
<protein>
    <submittedName>
        <fullName evidence="10">Fat-like cadherin-related tumor suppressor homolog</fullName>
    </submittedName>
</protein>
<dbReference type="GO" id="GO:0005509">
    <property type="term" value="F:calcium ion binding"/>
    <property type="evidence" value="ECO:0007669"/>
    <property type="project" value="UniProtKB-UniRule"/>
</dbReference>
<keyword evidence="3" id="KW-0677">Repeat</keyword>
<keyword evidence="2" id="KW-0812">Transmembrane</keyword>
<dbReference type="InterPro" id="IPR002126">
    <property type="entry name" value="Cadherin-like_dom"/>
</dbReference>
<keyword evidence="6" id="KW-0472">Membrane</keyword>
<dbReference type="EMBL" id="BPLR01017016">
    <property type="protein sequence ID" value="GIY88039.1"/>
    <property type="molecule type" value="Genomic_DNA"/>
</dbReference>
<evidence type="ECO:0000256" key="4">
    <source>
        <dbReference type="ARBA" id="ARBA00022837"/>
    </source>
</evidence>
<dbReference type="GO" id="GO:0007156">
    <property type="term" value="P:homophilic cell adhesion via plasma membrane adhesion molecules"/>
    <property type="evidence" value="ECO:0007669"/>
    <property type="project" value="InterPro"/>
</dbReference>
<accession>A0AAV4X2M7</accession>
<dbReference type="AlphaFoldDB" id="A0AAV4X2M7"/>
<keyword evidence="5" id="KW-1133">Transmembrane helix</keyword>
<dbReference type="SUPFAM" id="SSF49313">
    <property type="entry name" value="Cadherin-like"/>
    <property type="match status" value="3"/>
</dbReference>
<evidence type="ECO:0000256" key="3">
    <source>
        <dbReference type="ARBA" id="ARBA00022737"/>
    </source>
</evidence>
<gene>
    <name evidence="10" type="primary">kug</name>
    <name evidence="10" type="ORF">CEXT_642941</name>
</gene>
<evidence type="ECO:0000256" key="8">
    <source>
        <dbReference type="SAM" id="MobiDB-lite"/>
    </source>
</evidence>
<organism evidence="10 11">
    <name type="scientific">Caerostris extrusa</name>
    <name type="common">Bark spider</name>
    <name type="synonym">Caerostris bankana</name>
    <dbReference type="NCBI Taxonomy" id="172846"/>
    <lineage>
        <taxon>Eukaryota</taxon>
        <taxon>Metazoa</taxon>
        <taxon>Ecdysozoa</taxon>
        <taxon>Arthropoda</taxon>
        <taxon>Chelicerata</taxon>
        <taxon>Arachnida</taxon>
        <taxon>Araneae</taxon>
        <taxon>Araneomorphae</taxon>
        <taxon>Entelegynae</taxon>
        <taxon>Araneoidea</taxon>
        <taxon>Araneidae</taxon>
        <taxon>Caerostris</taxon>
    </lineage>
</organism>
<comment type="subcellular location">
    <subcellularLocation>
        <location evidence="1">Membrane</location>
    </subcellularLocation>
</comment>
<feature type="domain" description="Cadherin" evidence="9">
    <location>
        <begin position="118"/>
        <end position="204"/>
    </location>
</feature>
<evidence type="ECO:0000256" key="1">
    <source>
        <dbReference type="ARBA" id="ARBA00004370"/>
    </source>
</evidence>
<evidence type="ECO:0000256" key="5">
    <source>
        <dbReference type="ARBA" id="ARBA00022989"/>
    </source>
</evidence>
<name>A0AAV4X2M7_CAEEX</name>
<feature type="region of interest" description="Disordered" evidence="8">
    <location>
        <begin position="126"/>
        <end position="154"/>
    </location>
</feature>
<evidence type="ECO:0000256" key="2">
    <source>
        <dbReference type="ARBA" id="ARBA00022692"/>
    </source>
</evidence>
<dbReference type="PROSITE" id="PS00232">
    <property type="entry name" value="CADHERIN_1"/>
    <property type="match status" value="1"/>
</dbReference>
<evidence type="ECO:0000259" key="9">
    <source>
        <dbReference type="PROSITE" id="PS50268"/>
    </source>
</evidence>
<comment type="caution">
    <text evidence="10">The sequence shown here is derived from an EMBL/GenBank/DDBJ whole genome shotgun (WGS) entry which is preliminary data.</text>
</comment>
<dbReference type="PANTHER" id="PTHR24026:SF125">
    <property type="entry name" value="FAT-LIKE CADHERIN-RELATED TUMOR SUPPRESSOR HOMOLOG"/>
    <property type="match status" value="1"/>
</dbReference>